<dbReference type="InterPro" id="IPR006222">
    <property type="entry name" value="GCVT_N"/>
</dbReference>
<evidence type="ECO:0000259" key="3">
    <source>
        <dbReference type="Pfam" id="PF01571"/>
    </source>
</evidence>
<dbReference type="Pfam" id="PF01571">
    <property type="entry name" value="GCV_T"/>
    <property type="match status" value="1"/>
</dbReference>
<accession>A0AAU7JLJ6</accession>
<organism evidence="6">
    <name type="scientific">Alsobacter sp. KACC 23698</name>
    <dbReference type="NCBI Taxonomy" id="3149229"/>
    <lineage>
        <taxon>Bacteria</taxon>
        <taxon>Pseudomonadati</taxon>
        <taxon>Pseudomonadota</taxon>
        <taxon>Alphaproteobacteria</taxon>
        <taxon>Hyphomicrobiales</taxon>
        <taxon>Alsobacteraceae</taxon>
        <taxon>Alsobacter</taxon>
    </lineage>
</organism>
<evidence type="ECO:0000259" key="4">
    <source>
        <dbReference type="Pfam" id="PF08669"/>
    </source>
</evidence>
<dbReference type="InterPro" id="IPR006277">
    <property type="entry name" value="Sarcosine_oxidase_asu"/>
</dbReference>
<dbReference type="SUPFAM" id="SSF101790">
    <property type="entry name" value="Aminomethyltransferase beta-barrel domain"/>
    <property type="match status" value="1"/>
</dbReference>
<dbReference type="InterPro" id="IPR041117">
    <property type="entry name" value="SoxA_A3"/>
</dbReference>
<evidence type="ECO:0000256" key="1">
    <source>
        <dbReference type="ARBA" id="ARBA00008609"/>
    </source>
</evidence>
<gene>
    <name evidence="6" type="ORF">ABEG18_09300</name>
</gene>
<dbReference type="Pfam" id="PF17806">
    <property type="entry name" value="SO_alpha_A3"/>
    <property type="match status" value="1"/>
</dbReference>
<dbReference type="RefSeq" id="WP_406857790.1">
    <property type="nucleotide sequence ID" value="NZ_CP157484.1"/>
</dbReference>
<sequence length="993" mass="105917">MIPQPHRAPRGGQIDRSLTLAFRFDGRDYAGHAGDTLASALLANGVRLVGRSFKYHRPRGFLSAGPEEPNALVELRTGARREPNTRATTAELFDGLEARSQNRWPSLAFDLMAVNGLAGPLFSAGFYYKTFMWPASFWEKVYEPLIRKAAGLGRAAGAEDPDHYEKAFAFCDVLVVGAGPAGLAAALAAGRSGARVILCEQDFELGGRLLSDRRVIDGRPAGDWARDVVAELESLPGVTIMRRTTVYGAFDHGIFGAVERVADHLPTPPPFQPRQRAWRIVARRSVLASGAIERPVVFAGNDTPGVMLAGSVRSYVNRFAALPGREAVVFATNDEAWSTARDLAASGVRVAAIVDPRPETAPALVALARETGAALHAGAVVSAASGGRALRSVAVRDAQGREHAVACDLLAVSNGWNPALHLTSHQNNKPVWDPAIEAFVPDALPPGMSVAGAAAGRYALGDILAAGARLGGEAASACGFAAAAVEPWEADPEPVASASRWRVAGGKGKAFVDFQNDVTDADIALSAREGYRSVEHLKRYTTLGMATDQGKTSNLPGLALMAEQTGRSIPETGTTIFRPPYTPVAIGALAGHHRGRDFRPLRRSPTHAWSQEQGAVFVESGLWMRAQYYPRPGEADWLETVNREVLAVRGGVGICDVSTLGKIDVQGADAAEFLERVYVNHWKSLPVGKARYGVMLREDGFVMDDGTTSRLGESHYLLTTTTANAVGVMQHLEFCSDVLWPELDVRLVSVSEQWAQMAVAGPKSRELLRAVVDGAHDLSNEAMPYLAAREVTVGGGVLARLFRISFSGELAYEIAVPADHGYALATALTEAGRPLGVTPYGLEAMGVMRIEKGHAAGGELNGQTTARDLGLGRMMSSKKDYIGRVMAGREALVAPDRPILVGLKPVDPSQRLRAGAHFIEVGQPATMANDQGHVTSVAFSPNLGCWIGLGLLANGTSRIGGRMRAYDPVRNGDVEVEICGPVFFDPEGTRLHG</sequence>
<dbReference type="InterPro" id="IPR042204">
    <property type="entry name" value="2Fe-2S-bd_N"/>
</dbReference>
<dbReference type="Gene3D" id="3.50.50.60">
    <property type="entry name" value="FAD/NAD(P)-binding domain"/>
    <property type="match status" value="1"/>
</dbReference>
<dbReference type="GO" id="GO:0008115">
    <property type="term" value="F:sarcosine oxidase activity"/>
    <property type="evidence" value="ECO:0007669"/>
    <property type="project" value="InterPro"/>
</dbReference>
<feature type="domain" description="SoxA A3" evidence="5">
    <location>
        <begin position="507"/>
        <end position="591"/>
    </location>
</feature>
<dbReference type="PANTHER" id="PTHR43757:SF2">
    <property type="entry name" value="AMINOMETHYLTRANSFERASE, MITOCHONDRIAL"/>
    <property type="match status" value="1"/>
</dbReference>
<protein>
    <submittedName>
        <fullName evidence="6">Sarcosine oxidase subunit alpha family protein</fullName>
    </submittedName>
</protein>
<reference evidence="6" key="1">
    <citation type="submission" date="2024-05" db="EMBL/GenBank/DDBJ databases">
        <authorList>
            <person name="Kim S."/>
            <person name="Heo J."/>
            <person name="Choi H."/>
            <person name="Choi Y."/>
            <person name="Kwon S.-W."/>
            <person name="Kim Y."/>
        </authorList>
    </citation>
    <scope>NUCLEOTIDE SEQUENCE</scope>
    <source>
        <strain evidence="6">KACC 23698</strain>
    </source>
</reference>
<dbReference type="Pfam" id="PF13510">
    <property type="entry name" value="Fer2_4"/>
    <property type="match status" value="1"/>
</dbReference>
<dbReference type="Gene3D" id="1.10.10.1100">
    <property type="entry name" value="BFD-like [2Fe-2S]-binding domain"/>
    <property type="match status" value="1"/>
</dbReference>
<dbReference type="NCBIfam" id="TIGR01372">
    <property type="entry name" value="soxA"/>
    <property type="match status" value="1"/>
</dbReference>
<dbReference type="GO" id="GO:0046653">
    <property type="term" value="P:tetrahydrofolate metabolic process"/>
    <property type="evidence" value="ECO:0007669"/>
    <property type="project" value="InterPro"/>
</dbReference>
<dbReference type="InterPro" id="IPR036188">
    <property type="entry name" value="FAD/NAD-bd_sf"/>
</dbReference>
<feature type="domain" description="GCVT N-terminal" evidence="3">
    <location>
        <begin position="607"/>
        <end position="879"/>
    </location>
</feature>
<dbReference type="PIRSF" id="PIRSF037980">
    <property type="entry name" value="SoxA"/>
    <property type="match status" value="1"/>
</dbReference>
<evidence type="ECO:0000259" key="5">
    <source>
        <dbReference type="Pfam" id="PF17806"/>
    </source>
</evidence>
<dbReference type="Gene3D" id="3.30.1360.120">
    <property type="entry name" value="Probable tRNA modification gtpase trme, domain 1"/>
    <property type="match status" value="1"/>
</dbReference>
<dbReference type="AlphaFoldDB" id="A0AAU7JLJ6"/>
<comment type="similarity">
    <text evidence="1">Belongs to the GcvT family.</text>
</comment>
<dbReference type="SUPFAM" id="SSF103025">
    <property type="entry name" value="Folate-binding domain"/>
    <property type="match status" value="1"/>
</dbReference>
<evidence type="ECO:0000313" key="6">
    <source>
        <dbReference type="EMBL" id="XBO40934.1"/>
    </source>
</evidence>
<evidence type="ECO:0000256" key="2">
    <source>
        <dbReference type="ARBA" id="ARBA00023002"/>
    </source>
</evidence>
<dbReference type="InterPro" id="IPR029043">
    <property type="entry name" value="GcvT/YgfZ_C"/>
</dbReference>
<dbReference type="SUPFAM" id="SSF51905">
    <property type="entry name" value="FAD/NAD(P)-binding domain"/>
    <property type="match status" value="1"/>
</dbReference>
<dbReference type="InterPro" id="IPR041854">
    <property type="entry name" value="BFD-like_2Fe2S-bd_dom_sf"/>
</dbReference>
<dbReference type="InterPro" id="IPR027266">
    <property type="entry name" value="TrmE/GcvT-like"/>
</dbReference>
<dbReference type="PRINTS" id="PR00368">
    <property type="entry name" value="FADPNR"/>
</dbReference>
<dbReference type="EMBL" id="CP157484">
    <property type="protein sequence ID" value="XBO40934.1"/>
    <property type="molecule type" value="Genomic_DNA"/>
</dbReference>
<dbReference type="PRINTS" id="PR00411">
    <property type="entry name" value="PNDRDTASEI"/>
</dbReference>
<dbReference type="Pfam" id="PF08669">
    <property type="entry name" value="GCV_T_C"/>
    <property type="match status" value="1"/>
</dbReference>
<dbReference type="Gene3D" id="3.10.20.440">
    <property type="entry name" value="2Fe-2S iron-sulphur cluster binding domain, sarcosine oxidase, alpha subunit, N-terminal domain"/>
    <property type="match status" value="1"/>
</dbReference>
<feature type="domain" description="Aminomethyltransferase C-terminal" evidence="4">
    <location>
        <begin position="900"/>
        <end position="985"/>
    </location>
</feature>
<keyword evidence="2" id="KW-0560">Oxidoreductase</keyword>
<dbReference type="PANTHER" id="PTHR43757">
    <property type="entry name" value="AMINOMETHYLTRANSFERASE"/>
    <property type="match status" value="1"/>
</dbReference>
<proteinExistence type="inferred from homology"/>
<dbReference type="InterPro" id="IPR013977">
    <property type="entry name" value="GcvT_C"/>
</dbReference>
<dbReference type="Pfam" id="PF12831">
    <property type="entry name" value="FAD_oxidored"/>
    <property type="match status" value="1"/>
</dbReference>
<dbReference type="InterPro" id="IPR028896">
    <property type="entry name" value="GcvT/YgfZ/DmdA"/>
</dbReference>
<name>A0AAU7JLJ6_9HYPH</name>